<evidence type="ECO:0000313" key="1">
    <source>
        <dbReference type="EMBL" id="GFS32998.1"/>
    </source>
</evidence>
<comment type="caution">
    <text evidence="1">The sequence shown here is derived from an EMBL/GenBank/DDBJ whole genome shotgun (WGS) entry which is preliminary data.</text>
</comment>
<dbReference type="EMBL" id="BMAV01024409">
    <property type="protein sequence ID" value="GFS32998.1"/>
    <property type="molecule type" value="Genomic_DNA"/>
</dbReference>
<organism evidence="1 2">
    <name type="scientific">Trichonephila inaurata madagascariensis</name>
    <dbReference type="NCBI Taxonomy" id="2747483"/>
    <lineage>
        <taxon>Eukaryota</taxon>
        <taxon>Metazoa</taxon>
        <taxon>Ecdysozoa</taxon>
        <taxon>Arthropoda</taxon>
        <taxon>Chelicerata</taxon>
        <taxon>Arachnida</taxon>
        <taxon>Araneae</taxon>
        <taxon>Araneomorphae</taxon>
        <taxon>Entelegynae</taxon>
        <taxon>Araneoidea</taxon>
        <taxon>Nephilidae</taxon>
        <taxon>Trichonephila</taxon>
        <taxon>Trichonephila inaurata</taxon>
    </lineage>
</organism>
<protein>
    <submittedName>
        <fullName evidence="1">Uncharacterized protein</fullName>
    </submittedName>
</protein>
<reference evidence="1" key="1">
    <citation type="submission" date="2020-08" db="EMBL/GenBank/DDBJ databases">
        <title>Multicomponent nature underlies the extraordinary mechanical properties of spider dragline silk.</title>
        <authorList>
            <person name="Kono N."/>
            <person name="Nakamura H."/>
            <person name="Mori M."/>
            <person name="Yoshida Y."/>
            <person name="Ohtoshi R."/>
            <person name="Malay A.D."/>
            <person name="Moran D.A.P."/>
            <person name="Tomita M."/>
            <person name="Numata K."/>
            <person name="Arakawa K."/>
        </authorList>
    </citation>
    <scope>NUCLEOTIDE SEQUENCE</scope>
</reference>
<proteinExistence type="predicted"/>
<gene>
    <name evidence="1" type="ORF">TNIN_412141</name>
</gene>
<dbReference type="AlphaFoldDB" id="A0A8X6J442"/>
<sequence length="186" mass="21565">MNLRWDNVKFMAELQHRVSGVLLESSGLKHTFLILKLMQPPKLCLIFPNSSWGHHKVIRCTRSLYPRGHLLGILESGSFSTHWHKSTLSLKRDSPRRIQDIEIDVPLLPQTSAVYFIWYLIRGLVDSEIVKIVYPGRISSVSLEYIIGLSIPEIYPRDWTVKEKKKSKRDWVTNKSDCQEDSGSYQ</sequence>
<accession>A0A8X6J442</accession>
<evidence type="ECO:0000313" key="2">
    <source>
        <dbReference type="Proteomes" id="UP000886998"/>
    </source>
</evidence>
<name>A0A8X6J442_9ARAC</name>
<keyword evidence="2" id="KW-1185">Reference proteome</keyword>
<dbReference type="Proteomes" id="UP000886998">
    <property type="component" value="Unassembled WGS sequence"/>
</dbReference>